<evidence type="ECO:0008006" key="4">
    <source>
        <dbReference type="Google" id="ProtNLM"/>
    </source>
</evidence>
<reference evidence="2 3" key="1">
    <citation type="journal article" date="2010" name="Stand. Genomic Sci.">
        <title>Complete genome sequence of Coraliomargarita akajimensis type strain (04OKA010-24).</title>
        <authorList>
            <person name="Mavromatis K."/>
            <person name="Abt B."/>
            <person name="Brambilla E."/>
            <person name="Lapidus A."/>
            <person name="Copeland A."/>
            <person name="Deshpande S."/>
            <person name="Nolan M."/>
            <person name="Lucas S."/>
            <person name="Tice H."/>
            <person name="Cheng J.F."/>
            <person name="Han C."/>
            <person name="Detter J.C."/>
            <person name="Woyke T."/>
            <person name="Goodwin L."/>
            <person name="Pitluck S."/>
            <person name="Held B."/>
            <person name="Brettin T."/>
            <person name="Tapia R."/>
            <person name="Ivanova N."/>
            <person name="Mikhailova N."/>
            <person name="Pati A."/>
            <person name="Liolios K."/>
            <person name="Chen A."/>
            <person name="Palaniappan K."/>
            <person name="Land M."/>
            <person name="Hauser L."/>
            <person name="Chang Y.J."/>
            <person name="Jeffries C.D."/>
            <person name="Rohde M."/>
            <person name="Goker M."/>
            <person name="Bristow J."/>
            <person name="Eisen J.A."/>
            <person name="Markowitz V."/>
            <person name="Hugenholtz P."/>
            <person name="Klenk H.P."/>
            <person name="Kyrpides N.C."/>
        </authorList>
    </citation>
    <scope>NUCLEOTIDE SEQUENCE [LARGE SCALE GENOMIC DNA]</scope>
    <source>
        <strain evidence="3">DSM 45221 / IAM 15411 / JCM 23193 / KCTC 12865</strain>
    </source>
</reference>
<keyword evidence="1" id="KW-0732">Signal</keyword>
<keyword evidence="3" id="KW-1185">Reference proteome</keyword>
<gene>
    <name evidence="2" type="ordered locus">Caka_2714</name>
</gene>
<accession>D5EPZ6</accession>
<dbReference type="eggNOG" id="ENOG502ZE9F">
    <property type="taxonomic scope" value="Bacteria"/>
</dbReference>
<proteinExistence type="predicted"/>
<sequence length="326" mass="36639">MNKCKRTICLLFCCICVGACAEQRVTVRVVSGDGEPISGAHMRGGYERDGRSDKIFTGVTNSDGVFTFNANAKYFVSVEAKKAGYHTAVDRANVYRKDVSGEIVYYDPEIAIVLREIVNPIPLVARANFQMTLPEKGQPIGFDFEVCDWVQPYGKGKSSDVLIQGDGYFNDSKDRSVSVSMKFPQEGDGLVVFAGRSDKLGSRLKSDYQAPDAGYQTHREWKRVRIPLPHKEVWEGDVERIDTLDESNNYYFRVRTELDEDGKVISANYGKIYGELVIGGAASKDGIFFKIDSYYFNPTANDRNVEYQVGSNLLEVHRWIEEPKLP</sequence>
<dbReference type="EMBL" id="CP001998">
    <property type="protein sequence ID" value="ADE55729.1"/>
    <property type="molecule type" value="Genomic_DNA"/>
</dbReference>
<feature type="chain" id="PRO_5003070902" description="Carboxypeptidase regulatory-like domain-containing protein" evidence="1">
    <location>
        <begin position="22"/>
        <end position="326"/>
    </location>
</feature>
<dbReference type="AlphaFoldDB" id="D5EPZ6"/>
<dbReference type="HOGENOM" id="CLU_072039_0_0_0"/>
<evidence type="ECO:0000256" key="1">
    <source>
        <dbReference type="SAM" id="SignalP"/>
    </source>
</evidence>
<organism evidence="2 3">
    <name type="scientific">Coraliomargarita akajimensis (strain DSM 45221 / IAM 15411 / JCM 23193 / KCTC 12865 / 04OKA010-24)</name>
    <dbReference type="NCBI Taxonomy" id="583355"/>
    <lineage>
        <taxon>Bacteria</taxon>
        <taxon>Pseudomonadati</taxon>
        <taxon>Verrucomicrobiota</taxon>
        <taxon>Opitutia</taxon>
        <taxon>Puniceicoccales</taxon>
        <taxon>Coraliomargaritaceae</taxon>
        <taxon>Coraliomargarita</taxon>
    </lineage>
</organism>
<dbReference type="Proteomes" id="UP000000925">
    <property type="component" value="Chromosome"/>
</dbReference>
<dbReference type="KEGG" id="caa:Caka_2714"/>
<protein>
    <recommendedName>
        <fullName evidence="4">Carboxypeptidase regulatory-like domain-containing protein</fullName>
    </recommendedName>
</protein>
<evidence type="ECO:0000313" key="2">
    <source>
        <dbReference type="EMBL" id="ADE55729.1"/>
    </source>
</evidence>
<feature type="signal peptide" evidence="1">
    <location>
        <begin position="1"/>
        <end position="21"/>
    </location>
</feature>
<name>D5EPZ6_CORAD</name>
<evidence type="ECO:0000313" key="3">
    <source>
        <dbReference type="Proteomes" id="UP000000925"/>
    </source>
</evidence>